<dbReference type="EMBL" id="UESZ01000001">
    <property type="protein sequence ID" value="SSA33687.1"/>
    <property type="molecule type" value="Genomic_DNA"/>
</dbReference>
<name>A0A2Y8ZUY5_9MICO</name>
<dbReference type="RefSeq" id="WP_170119744.1">
    <property type="nucleotide sequence ID" value="NZ_QGDN01000001.1"/>
</dbReference>
<dbReference type="AlphaFoldDB" id="A0A2Y8ZUY5"/>
<organism evidence="1 2">
    <name type="scientific">Branchiibius hedensis</name>
    <dbReference type="NCBI Taxonomy" id="672460"/>
    <lineage>
        <taxon>Bacteria</taxon>
        <taxon>Bacillati</taxon>
        <taxon>Actinomycetota</taxon>
        <taxon>Actinomycetes</taxon>
        <taxon>Micrococcales</taxon>
        <taxon>Dermacoccaceae</taxon>
        <taxon>Branchiibius</taxon>
    </lineage>
</organism>
<evidence type="ECO:0000313" key="1">
    <source>
        <dbReference type="EMBL" id="SSA33687.1"/>
    </source>
</evidence>
<gene>
    <name evidence="1" type="ORF">SAMN04489750_0972</name>
</gene>
<evidence type="ECO:0000313" key="2">
    <source>
        <dbReference type="Proteomes" id="UP000250028"/>
    </source>
</evidence>
<protein>
    <submittedName>
        <fullName evidence="1">Uncharacterized protein</fullName>
    </submittedName>
</protein>
<accession>A0A2Y8ZUY5</accession>
<keyword evidence="2" id="KW-1185">Reference proteome</keyword>
<dbReference type="Proteomes" id="UP000250028">
    <property type="component" value="Unassembled WGS sequence"/>
</dbReference>
<sequence length="49" mass="5030">MVASTTDEIRSALSAAGLDATLTVVPATLEERMLLLDRSPADDPASSGL</sequence>
<proteinExistence type="predicted"/>
<reference evidence="2" key="1">
    <citation type="submission" date="2016-10" db="EMBL/GenBank/DDBJ databases">
        <authorList>
            <person name="Varghese N."/>
            <person name="Submissions S."/>
        </authorList>
    </citation>
    <scope>NUCLEOTIDE SEQUENCE [LARGE SCALE GENOMIC DNA]</scope>
    <source>
        <strain evidence="2">DSM 22951</strain>
    </source>
</reference>